<evidence type="ECO:0000256" key="6">
    <source>
        <dbReference type="ARBA" id="ARBA00022741"/>
    </source>
</evidence>
<keyword evidence="4" id="KW-0254">Endocytosis</keyword>
<dbReference type="Gene3D" id="1.10.268.20">
    <property type="match status" value="1"/>
</dbReference>
<accession>A0AAN7L999</accession>
<protein>
    <recommendedName>
        <fullName evidence="15">EH domain-containing protein 1-like</fullName>
    </recommendedName>
</protein>
<dbReference type="Pfam" id="PF00350">
    <property type="entry name" value="Dynamin_N"/>
    <property type="match status" value="1"/>
</dbReference>
<dbReference type="PROSITE" id="PS50222">
    <property type="entry name" value="EF_HAND_2"/>
    <property type="match status" value="1"/>
</dbReference>
<keyword evidence="5" id="KW-0479">Metal-binding</keyword>
<evidence type="ECO:0000259" key="12">
    <source>
        <dbReference type="PROSITE" id="PS51718"/>
    </source>
</evidence>
<dbReference type="PROSITE" id="PS50031">
    <property type="entry name" value="EH"/>
    <property type="match status" value="1"/>
</dbReference>
<dbReference type="GO" id="GO:0005525">
    <property type="term" value="F:GTP binding"/>
    <property type="evidence" value="ECO:0007669"/>
    <property type="project" value="InterPro"/>
</dbReference>
<feature type="domain" description="EF-hand" evidence="11">
    <location>
        <begin position="48"/>
        <end position="83"/>
    </location>
</feature>
<dbReference type="EMBL" id="JAXQNO010000016">
    <property type="protein sequence ID" value="KAK4782202.1"/>
    <property type="molecule type" value="Genomic_DNA"/>
</dbReference>
<keyword evidence="7" id="KW-0967">Endosome</keyword>
<dbReference type="PROSITE" id="PS51718">
    <property type="entry name" value="G_DYNAMIN_2"/>
    <property type="match status" value="1"/>
</dbReference>
<evidence type="ECO:0000256" key="3">
    <source>
        <dbReference type="ARBA" id="ARBA00022475"/>
    </source>
</evidence>
<comment type="subcellular location">
    <subcellularLocation>
        <location evidence="1">Cell membrane</location>
        <topology evidence="1">Peripheral membrane protein</topology>
        <orientation evidence="1">Cytoplasmic side</orientation>
    </subcellularLocation>
    <subcellularLocation>
        <location evidence="2">Endosome membrane</location>
        <topology evidence="2">Peripheral membrane protein</topology>
    </subcellularLocation>
</comment>
<evidence type="ECO:0000259" key="11">
    <source>
        <dbReference type="PROSITE" id="PS50222"/>
    </source>
</evidence>
<dbReference type="InterPro" id="IPR011992">
    <property type="entry name" value="EF-hand-dom_pair"/>
</dbReference>
<dbReference type="Proteomes" id="UP001346149">
    <property type="component" value="Unassembled WGS sequence"/>
</dbReference>
<dbReference type="PANTHER" id="PTHR11216:SF31">
    <property type="entry name" value="AT21416P"/>
    <property type="match status" value="1"/>
</dbReference>
<evidence type="ECO:0000256" key="4">
    <source>
        <dbReference type="ARBA" id="ARBA00022583"/>
    </source>
</evidence>
<evidence type="ECO:0000256" key="9">
    <source>
        <dbReference type="ARBA" id="ARBA00023136"/>
    </source>
</evidence>
<dbReference type="InterPro" id="IPR002048">
    <property type="entry name" value="EF_hand_dom"/>
</dbReference>
<dbReference type="InterPro" id="IPR040990">
    <property type="entry name" value="DUF5600"/>
</dbReference>
<name>A0AAN7L999_TRANT</name>
<evidence type="ECO:0000256" key="1">
    <source>
        <dbReference type="ARBA" id="ARBA00004413"/>
    </source>
</evidence>
<dbReference type="FunFam" id="3.40.50.300:FF:000147">
    <property type="entry name" value="EH domain-containing protein 1"/>
    <property type="match status" value="1"/>
</dbReference>
<organism evidence="13 14">
    <name type="scientific">Trapa natans</name>
    <name type="common">Water chestnut</name>
    <dbReference type="NCBI Taxonomy" id="22666"/>
    <lineage>
        <taxon>Eukaryota</taxon>
        <taxon>Viridiplantae</taxon>
        <taxon>Streptophyta</taxon>
        <taxon>Embryophyta</taxon>
        <taxon>Tracheophyta</taxon>
        <taxon>Spermatophyta</taxon>
        <taxon>Magnoliopsida</taxon>
        <taxon>eudicotyledons</taxon>
        <taxon>Gunneridae</taxon>
        <taxon>Pentapetalae</taxon>
        <taxon>rosids</taxon>
        <taxon>malvids</taxon>
        <taxon>Myrtales</taxon>
        <taxon>Lythraceae</taxon>
        <taxon>Trapa</taxon>
    </lineage>
</organism>
<sequence length="554" mass="62597">MEFASLPLASCSKELHAIYEEWFHYADSDRDGRVMGNDALNFFPMSNLSQQELKQVWAIADSKRMGFLGFSEFVTAMKIISLAQAGHPISQDLLSSKVDVENLKAPEMEGLEAVLTKKRRKHKAKHNDGSTWFSSKTTKKEKEKSWSMSTKNSKIQDCPKGSSSVTSVMDGLKKLYVKKLKPLEATYQFNDFVSPFLNSSDFDAKPMVMLLGQYSTGKTTFIQHMLQSSYPGAHIGPEPTTDRFVVVMSGPDERSIPGNTVAVQADTPFSGLTTFGSSFLSKFQCSQMPHPLLEHVTLVDTPGILSGEKQRDHRAYDFVGVTSWFASKCDLILLLFDPYKLDISDEFKQVISCLRGHDDKIRVVLNKADQIDTQQLMRVYGALMWSLGKVLNTPEVSRVYIGSFNNKPVNETTGDCPLGRELFEKEQEDLLSDLKDIPKKACDRKINEFVKRTRAVKIHAYIISHLKKEMPSMIGKSKAQKKLLDNLGDEFVKVQKEFHLPAGDFPNADHFREVLSGHKLDKFEYLKPKMIQTVDDMLSHDIPDLLNYFGNPFD</sequence>
<dbReference type="Pfam" id="PF12763">
    <property type="entry name" value="EH"/>
    <property type="match status" value="1"/>
</dbReference>
<evidence type="ECO:0000313" key="13">
    <source>
        <dbReference type="EMBL" id="KAK4782202.1"/>
    </source>
</evidence>
<dbReference type="GO" id="GO:0016197">
    <property type="term" value="P:endosomal transport"/>
    <property type="evidence" value="ECO:0007669"/>
    <property type="project" value="TreeGrafter"/>
</dbReference>
<gene>
    <name evidence="13" type="ORF">SAY86_016304</name>
</gene>
<keyword evidence="14" id="KW-1185">Reference proteome</keyword>
<dbReference type="InterPro" id="IPR031692">
    <property type="entry name" value="EHD_N"/>
</dbReference>
<keyword evidence="3" id="KW-1003">Cell membrane</keyword>
<dbReference type="SUPFAM" id="SSF47473">
    <property type="entry name" value="EF-hand"/>
    <property type="match status" value="1"/>
</dbReference>
<evidence type="ECO:0008006" key="15">
    <source>
        <dbReference type="Google" id="ProtNLM"/>
    </source>
</evidence>
<dbReference type="GO" id="GO:0005886">
    <property type="term" value="C:plasma membrane"/>
    <property type="evidence" value="ECO:0007669"/>
    <property type="project" value="UniProtKB-SubCell"/>
</dbReference>
<dbReference type="InterPro" id="IPR030381">
    <property type="entry name" value="G_DYNAMIN_dom"/>
</dbReference>
<dbReference type="Gene3D" id="3.40.50.300">
    <property type="entry name" value="P-loop containing nucleotide triphosphate hydrolases"/>
    <property type="match status" value="1"/>
</dbReference>
<evidence type="ECO:0000256" key="2">
    <source>
        <dbReference type="ARBA" id="ARBA00004481"/>
    </source>
</evidence>
<evidence type="ECO:0000259" key="10">
    <source>
        <dbReference type="PROSITE" id="PS50031"/>
    </source>
</evidence>
<dbReference type="Pfam" id="PF18150">
    <property type="entry name" value="DUF5600"/>
    <property type="match status" value="1"/>
</dbReference>
<dbReference type="InterPro" id="IPR000261">
    <property type="entry name" value="EH_dom"/>
</dbReference>
<keyword evidence="8" id="KW-0106">Calcium</keyword>
<keyword evidence="9" id="KW-0472">Membrane</keyword>
<dbReference type="Gene3D" id="1.10.238.10">
    <property type="entry name" value="EF-hand"/>
    <property type="match status" value="1"/>
</dbReference>
<dbReference type="GO" id="GO:0010008">
    <property type="term" value="C:endosome membrane"/>
    <property type="evidence" value="ECO:0007669"/>
    <property type="project" value="UniProtKB-SubCell"/>
</dbReference>
<dbReference type="InterPro" id="IPR045063">
    <property type="entry name" value="Dynamin_N"/>
</dbReference>
<dbReference type="Pfam" id="PF16880">
    <property type="entry name" value="EHD_N"/>
    <property type="match status" value="1"/>
</dbReference>
<dbReference type="AlphaFoldDB" id="A0AAN7L999"/>
<reference evidence="13 14" key="1">
    <citation type="journal article" date="2023" name="Hortic Res">
        <title>Pangenome of water caltrop reveals structural variations and asymmetric subgenome divergence after allopolyploidization.</title>
        <authorList>
            <person name="Zhang X."/>
            <person name="Chen Y."/>
            <person name="Wang L."/>
            <person name="Yuan Y."/>
            <person name="Fang M."/>
            <person name="Shi L."/>
            <person name="Lu R."/>
            <person name="Comes H.P."/>
            <person name="Ma Y."/>
            <person name="Chen Y."/>
            <person name="Huang G."/>
            <person name="Zhou Y."/>
            <person name="Zheng Z."/>
            <person name="Qiu Y."/>
        </authorList>
    </citation>
    <scope>NUCLEOTIDE SEQUENCE [LARGE SCALE GENOMIC DNA]</scope>
    <source>
        <strain evidence="13">F231</strain>
    </source>
</reference>
<dbReference type="PANTHER" id="PTHR11216">
    <property type="entry name" value="EH DOMAIN"/>
    <property type="match status" value="1"/>
</dbReference>
<feature type="domain" description="EH" evidence="10">
    <location>
        <begin position="15"/>
        <end position="104"/>
    </location>
</feature>
<feature type="domain" description="Dynamin-type G" evidence="12">
    <location>
        <begin position="202"/>
        <end position="438"/>
    </location>
</feature>
<dbReference type="CDD" id="cd09913">
    <property type="entry name" value="EHD"/>
    <property type="match status" value="1"/>
</dbReference>
<dbReference type="InterPro" id="IPR027417">
    <property type="entry name" value="P-loop_NTPase"/>
</dbReference>
<dbReference type="GO" id="GO:0051260">
    <property type="term" value="P:protein homooligomerization"/>
    <property type="evidence" value="ECO:0007669"/>
    <property type="project" value="UniProtKB-ARBA"/>
</dbReference>
<proteinExistence type="predicted"/>
<comment type="caution">
    <text evidence="13">The sequence shown here is derived from an EMBL/GenBank/DDBJ whole genome shotgun (WGS) entry which is preliminary data.</text>
</comment>
<evidence type="ECO:0000256" key="8">
    <source>
        <dbReference type="ARBA" id="ARBA00022837"/>
    </source>
</evidence>
<keyword evidence="6" id="KW-0547">Nucleotide-binding</keyword>
<dbReference type="GO" id="GO:0006897">
    <property type="term" value="P:endocytosis"/>
    <property type="evidence" value="ECO:0007669"/>
    <property type="project" value="UniProtKB-KW"/>
</dbReference>
<dbReference type="SUPFAM" id="SSF52540">
    <property type="entry name" value="P-loop containing nucleoside triphosphate hydrolases"/>
    <property type="match status" value="1"/>
</dbReference>
<evidence type="ECO:0000256" key="7">
    <source>
        <dbReference type="ARBA" id="ARBA00022753"/>
    </source>
</evidence>
<evidence type="ECO:0000313" key="14">
    <source>
        <dbReference type="Proteomes" id="UP001346149"/>
    </source>
</evidence>
<evidence type="ECO:0000256" key="5">
    <source>
        <dbReference type="ARBA" id="ARBA00022723"/>
    </source>
</evidence>
<dbReference type="GO" id="GO:0005509">
    <property type="term" value="F:calcium ion binding"/>
    <property type="evidence" value="ECO:0007669"/>
    <property type="project" value="InterPro"/>
</dbReference>
<dbReference type="CDD" id="cd00052">
    <property type="entry name" value="EH"/>
    <property type="match status" value="1"/>
</dbReference>
<dbReference type="SMART" id="SM00027">
    <property type="entry name" value="EH"/>
    <property type="match status" value="1"/>
</dbReference>